<evidence type="ECO:0000313" key="2">
    <source>
        <dbReference type="Proteomes" id="UP001611494"/>
    </source>
</evidence>
<evidence type="ECO:0000313" key="1">
    <source>
        <dbReference type="EMBL" id="MFI2228691.1"/>
    </source>
</evidence>
<keyword evidence="2" id="KW-1185">Reference proteome</keyword>
<protein>
    <submittedName>
        <fullName evidence="1">Uncharacterized protein</fullName>
    </submittedName>
</protein>
<dbReference type="Proteomes" id="UP001611494">
    <property type="component" value="Unassembled WGS sequence"/>
</dbReference>
<dbReference type="EMBL" id="JBIRYL010000001">
    <property type="protein sequence ID" value="MFI2228691.1"/>
    <property type="molecule type" value="Genomic_DNA"/>
</dbReference>
<dbReference type="RefSeq" id="WP_397059042.1">
    <property type="nucleotide sequence ID" value="NZ_JBIRYL010000001.1"/>
</dbReference>
<gene>
    <name evidence="1" type="ORF">ACH49Z_02430</name>
</gene>
<comment type="caution">
    <text evidence="1">The sequence shown here is derived from an EMBL/GenBank/DDBJ whole genome shotgun (WGS) entry which is preliminary data.</text>
</comment>
<name>A0ABW7VTM4_9NOCA</name>
<proteinExistence type="predicted"/>
<organism evidence="1 2">
    <name type="scientific">Nocardia testacea</name>
    <dbReference type="NCBI Taxonomy" id="248551"/>
    <lineage>
        <taxon>Bacteria</taxon>
        <taxon>Bacillati</taxon>
        <taxon>Actinomycetota</taxon>
        <taxon>Actinomycetes</taxon>
        <taxon>Mycobacteriales</taxon>
        <taxon>Nocardiaceae</taxon>
        <taxon>Nocardia</taxon>
    </lineage>
</organism>
<accession>A0ABW7VTM4</accession>
<reference evidence="1 2" key="1">
    <citation type="submission" date="2024-10" db="EMBL/GenBank/DDBJ databases">
        <title>The Natural Products Discovery Center: Release of the First 8490 Sequenced Strains for Exploring Actinobacteria Biosynthetic Diversity.</title>
        <authorList>
            <person name="Kalkreuter E."/>
            <person name="Kautsar S.A."/>
            <person name="Yang D."/>
            <person name="Bader C.D."/>
            <person name="Teijaro C.N."/>
            <person name="Fluegel L."/>
            <person name="Davis C.M."/>
            <person name="Simpson J.R."/>
            <person name="Lauterbach L."/>
            <person name="Steele A.D."/>
            <person name="Gui C."/>
            <person name="Meng S."/>
            <person name="Li G."/>
            <person name="Viehrig K."/>
            <person name="Ye F."/>
            <person name="Su P."/>
            <person name="Kiefer A.F."/>
            <person name="Nichols A."/>
            <person name="Cepeda A.J."/>
            <person name="Yan W."/>
            <person name="Fan B."/>
            <person name="Jiang Y."/>
            <person name="Adhikari A."/>
            <person name="Zheng C.-J."/>
            <person name="Schuster L."/>
            <person name="Cowan T.M."/>
            <person name="Smanski M.J."/>
            <person name="Chevrette M.G."/>
            <person name="De Carvalho L.P.S."/>
            <person name="Shen B."/>
        </authorList>
    </citation>
    <scope>NUCLEOTIDE SEQUENCE [LARGE SCALE GENOMIC DNA]</scope>
    <source>
        <strain evidence="1 2">NPDC019377</strain>
    </source>
</reference>
<sequence>MWFLSAPELMSALSGLSGADELASSKELDAACLTKLSWMFC</sequence>